<dbReference type="EMBL" id="FN596505">
    <property type="protein sequence ID" value="CBI37449.3"/>
    <property type="molecule type" value="Genomic_DNA"/>
</dbReference>
<dbReference type="PaxDb" id="29760-VIT_02s0033g01100.t01"/>
<protein>
    <submittedName>
        <fullName evidence="1">Uncharacterized protein</fullName>
    </submittedName>
</protein>
<reference evidence="2" key="1">
    <citation type="journal article" date="2007" name="Nature">
        <title>The grapevine genome sequence suggests ancestral hexaploidization in major angiosperm phyla.</title>
        <authorList>
            <consortium name="The French-Italian Public Consortium for Grapevine Genome Characterization."/>
            <person name="Jaillon O."/>
            <person name="Aury J.-M."/>
            <person name="Noel B."/>
            <person name="Policriti A."/>
            <person name="Clepet C."/>
            <person name="Casagrande A."/>
            <person name="Choisne N."/>
            <person name="Aubourg S."/>
            <person name="Vitulo N."/>
            <person name="Jubin C."/>
            <person name="Vezzi A."/>
            <person name="Legeai F."/>
            <person name="Hugueney P."/>
            <person name="Dasilva C."/>
            <person name="Horner D."/>
            <person name="Mica E."/>
            <person name="Jublot D."/>
            <person name="Poulain J."/>
            <person name="Bruyere C."/>
            <person name="Billault A."/>
            <person name="Segurens B."/>
            <person name="Gouyvenoux M."/>
            <person name="Ugarte E."/>
            <person name="Cattonaro F."/>
            <person name="Anthouard V."/>
            <person name="Vico V."/>
            <person name="Del Fabbro C."/>
            <person name="Alaux M."/>
            <person name="Di Gaspero G."/>
            <person name="Dumas V."/>
            <person name="Felice N."/>
            <person name="Paillard S."/>
            <person name="Juman I."/>
            <person name="Moroldo M."/>
            <person name="Scalabrin S."/>
            <person name="Canaguier A."/>
            <person name="Le Clainche I."/>
            <person name="Malacrida G."/>
            <person name="Durand E."/>
            <person name="Pesole G."/>
            <person name="Laucou V."/>
            <person name="Chatelet P."/>
            <person name="Merdinoglu D."/>
            <person name="Delledonne M."/>
            <person name="Pezzotti M."/>
            <person name="Lecharny A."/>
            <person name="Scarpelli C."/>
            <person name="Artiguenave F."/>
            <person name="Pe M.E."/>
            <person name="Valle G."/>
            <person name="Morgante M."/>
            <person name="Caboche M."/>
            <person name="Adam-Blondon A.-F."/>
            <person name="Weissenbach J."/>
            <person name="Quetier F."/>
            <person name="Wincker P."/>
        </authorList>
    </citation>
    <scope>NUCLEOTIDE SEQUENCE [LARGE SCALE GENOMIC DNA]</scope>
    <source>
        <strain evidence="2">cv. Pinot noir / PN40024</strain>
    </source>
</reference>
<dbReference type="AlphaFoldDB" id="D7U3Y0"/>
<accession>D7U3Y0</accession>
<evidence type="ECO:0000313" key="2">
    <source>
        <dbReference type="Proteomes" id="UP000009183"/>
    </source>
</evidence>
<dbReference type="OMA" id="WSKCASG"/>
<gene>
    <name evidence="1" type="ordered locus">VIT_02s0033g01100</name>
</gene>
<keyword evidence="2" id="KW-1185">Reference proteome</keyword>
<dbReference type="Proteomes" id="UP000009183">
    <property type="component" value="Chromosome 2"/>
</dbReference>
<proteinExistence type="predicted"/>
<sequence length="81" mass="9242">MPFSFLVLRDLDLEDLLSFLKTWSKCASGQLATSFEFFHSRKCSTGGFSPLEISFLFLLSIALSAQLYLDDQHNRPNAIFF</sequence>
<dbReference type="HOGENOM" id="CLU_195567_0_0_1"/>
<evidence type="ECO:0000313" key="1">
    <source>
        <dbReference type="EMBL" id="CBI37449.3"/>
    </source>
</evidence>
<organism evidence="1 2">
    <name type="scientific">Vitis vinifera</name>
    <name type="common">Grape</name>
    <dbReference type="NCBI Taxonomy" id="29760"/>
    <lineage>
        <taxon>Eukaryota</taxon>
        <taxon>Viridiplantae</taxon>
        <taxon>Streptophyta</taxon>
        <taxon>Embryophyta</taxon>
        <taxon>Tracheophyta</taxon>
        <taxon>Spermatophyta</taxon>
        <taxon>Magnoliopsida</taxon>
        <taxon>eudicotyledons</taxon>
        <taxon>Gunneridae</taxon>
        <taxon>Pentapetalae</taxon>
        <taxon>rosids</taxon>
        <taxon>Vitales</taxon>
        <taxon>Vitaceae</taxon>
        <taxon>Viteae</taxon>
        <taxon>Vitis</taxon>
    </lineage>
</organism>
<name>D7U3Y0_VITVI</name>
<dbReference type="eggNOG" id="ENOG502SFQ9">
    <property type="taxonomic scope" value="Eukaryota"/>
</dbReference>
<dbReference type="InParanoid" id="D7U3Y0"/>